<dbReference type="Gene3D" id="3.40.50.2300">
    <property type="match status" value="1"/>
</dbReference>
<organism evidence="5 6">
    <name type="scientific">Desulfonatronospira thiodismutans ASO3-1</name>
    <dbReference type="NCBI Taxonomy" id="555779"/>
    <lineage>
        <taxon>Bacteria</taxon>
        <taxon>Pseudomonadati</taxon>
        <taxon>Thermodesulfobacteriota</taxon>
        <taxon>Desulfovibrionia</taxon>
        <taxon>Desulfovibrionales</taxon>
        <taxon>Desulfonatronovibrionaceae</taxon>
        <taxon>Desulfonatronospira</taxon>
    </lineage>
</organism>
<protein>
    <recommendedName>
        <fullName evidence="1">diguanylate cyclase</fullName>
        <ecNumber evidence="1">2.7.7.65</ecNumber>
    </recommendedName>
</protein>
<gene>
    <name evidence="5" type="ORF">Dthio_PD0556</name>
</gene>
<dbReference type="InterPro" id="IPR001789">
    <property type="entry name" value="Sig_transdc_resp-reg_receiver"/>
</dbReference>
<evidence type="ECO:0000256" key="1">
    <source>
        <dbReference type="ARBA" id="ARBA00012528"/>
    </source>
</evidence>
<evidence type="ECO:0000313" key="6">
    <source>
        <dbReference type="Proteomes" id="UP000005496"/>
    </source>
</evidence>
<dbReference type="Gene3D" id="3.30.70.270">
    <property type="match status" value="1"/>
</dbReference>
<dbReference type="RefSeq" id="WP_008870588.1">
    <property type="nucleotide sequence ID" value="NZ_ACJN02000003.1"/>
</dbReference>
<dbReference type="EMBL" id="ACJN02000003">
    <property type="protein sequence ID" value="EFI33230.1"/>
    <property type="molecule type" value="Genomic_DNA"/>
</dbReference>
<reference evidence="5" key="1">
    <citation type="submission" date="2010-05" db="EMBL/GenBank/DDBJ databases">
        <title>The draft genome of Desulfonatronospira thiodismutans ASO3-1.</title>
        <authorList>
            <consortium name="US DOE Joint Genome Institute (JGI-PGF)"/>
            <person name="Lucas S."/>
            <person name="Copeland A."/>
            <person name="Lapidus A."/>
            <person name="Cheng J.-F."/>
            <person name="Bruce D."/>
            <person name="Goodwin L."/>
            <person name="Pitluck S."/>
            <person name="Chertkov O."/>
            <person name="Brettin T."/>
            <person name="Detter J.C."/>
            <person name="Han C."/>
            <person name="Land M.L."/>
            <person name="Hauser L."/>
            <person name="Kyrpides N."/>
            <person name="Mikhailova N."/>
            <person name="Muyzer G."/>
            <person name="Woyke T."/>
        </authorList>
    </citation>
    <scope>NUCLEOTIDE SEQUENCE [LARGE SCALE GENOMIC DNA]</scope>
    <source>
        <strain evidence="5">ASO3-1</strain>
    </source>
</reference>
<dbReference type="GO" id="GO:0000160">
    <property type="term" value="P:phosphorelay signal transduction system"/>
    <property type="evidence" value="ECO:0007669"/>
    <property type="project" value="InterPro"/>
</dbReference>
<dbReference type="CDD" id="cd01949">
    <property type="entry name" value="GGDEF"/>
    <property type="match status" value="1"/>
</dbReference>
<name>D6SRB4_9BACT</name>
<evidence type="ECO:0000259" key="3">
    <source>
        <dbReference type="PROSITE" id="PS50110"/>
    </source>
</evidence>
<feature type="domain" description="Response regulatory" evidence="3">
    <location>
        <begin position="7"/>
        <end position="121"/>
    </location>
</feature>
<dbReference type="NCBIfam" id="TIGR00254">
    <property type="entry name" value="GGDEF"/>
    <property type="match status" value="1"/>
</dbReference>
<evidence type="ECO:0000259" key="4">
    <source>
        <dbReference type="PROSITE" id="PS50887"/>
    </source>
</evidence>
<dbReference type="eggNOG" id="COG3706">
    <property type="taxonomic scope" value="Bacteria"/>
</dbReference>
<evidence type="ECO:0000256" key="2">
    <source>
        <dbReference type="PROSITE-ProRule" id="PRU00169"/>
    </source>
</evidence>
<dbReference type="Pfam" id="PF00072">
    <property type="entry name" value="Response_reg"/>
    <property type="match status" value="1"/>
</dbReference>
<dbReference type="Pfam" id="PF00990">
    <property type="entry name" value="GGDEF"/>
    <property type="match status" value="1"/>
</dbReference>
<dbReference type="EC" id="2.7.7.65" evidence="1"/>
<keyword evidence="6" id="KW-1185">Reference proteome</keyword>
<dbReference type="SUPFAM" id="SSF55073">
    <property type="entry name" value="Nucleotide cyclase"/>
    <property type="match status" value="1"/>
</dbReference>
<dbReference type="InterPro" id="IPR000160">
    <property type="entry name" value="GGDEF_dom"/>
</dbReference>
<sequence length="311" mass="34702">MPKTESHIFLISSDAELYTTLKSICSHAQWTVFERGRGAIELLFNSPPDLLIVDNKMPDLQGTELIRIFKSENVYRQVPVVLCLDREEVDAGPDLAALEVDDFLVKPLDPGESRLRLELIMARASWELDANPLTKLPGNTSIIQKIQDMLDRQQEFALAYADLDNFKSFNDKYGFSRGDEVLMMTARVIVNTIRAFAGMESFVGHVGGDDFVFIVPPDKAESVCSMLVQNFDGIVPNFYDPEDLKQGGIHSTTRDGKASFFPLMAVSIAVVFNKKGELTHYGEASEKAMNLKSIAKKEPGSSYVLDRRQPA</sequence>
<dbReference type="AlphaFoldDB" id="D6SRB4"/>
<dbReference type="Proteomes" id="UP000005496">
    <property type="component" value="Unassembled WGS sequence"/>
</dbReference>
<dbReference type="InterPro" id="IPR011006">
    <property type="entry name" value="CheY-like_superfamily"/>
</dbReference>
<dbReference type="InterPro" id="IPR029787">
    <property type="entry name" value="Nucleotide_cyclase"/>
</dbReference>
<feature type="domain" description="GGDEF" evidence="4">
    <location>
        <begin position="154"/>
        <end position="309"/>
    </location>
</feature>
<dbReference type="GO" id="GO:0005886">
    <property type="term" value="C:plasma membrane"/>
    <property type="evidence" value="ECO:0007669"/>
    <property type="project" value="TreeGrafter"/>
</dbReference>
<dbReference type="OrthoDB" id="9813903at2"/>
<dbReference type="PANTHER" id="PTHR45138:SF25">
    <property type="entry name" value="GGDEF DOMAIN PROTEIN"/>
    <property type="match status" value="1"/>
</dbReference>
<comment type="caution">
    <text evidence="5">The sequence shown here is derived from an EMBL/GenBank/DDBJ whole genome shotgun (WGS) entry which is preliminary data.</text>
</comment>
<dbReference type="SUPFAM" id="SSF52172">
    <property type="entry name" value="CheY-like"/>
    <property type="match status" value="1"/>
</dbReference>
<dbReference type="GO" id="GO:0052621">
    <property type="term" value="F:diguanylate cyclase activity"/>
    <property type="evidence" value="ECO:0007669"/>
    <property type="project" value="UniProtKB-EC"/>
</dbReference>
<dbReference type="InterPro" id="IPR043128">
    <property type="entry name" value="Rev_trsase/Diguanyl_cyclase"/>
</dbReference>
<dbReference type="SMART" id="SM00448">
    <property type="entry name" value="REC"/>
    <property type="match status" value="1"/>
</dbReference>
<proteinExistence type="predicted"/>
<dbReference type="PROSITE" id="PS50887">
    <property type="entry name" value="GGDEF"/>
    <property type="match status" value="1"/>
</dbReference>
<feature type="modified residue" description="4-aspartylphosphate" evidence="2">
    <location>
        <position position="54"/>
    </location>
</feature>
<dbReference type="PANTHER" id="PTHR45138">
    <property type="entry name" value="REGULATORY COMPONENTS OF SENSORY TRANSDUCTION SYSTEM"/>
    <property type="match status" value="1"/>
</dbReference>
<keyword evidence="2" id="KW-0597">Phosphoprotein</keyword>
<accession>D6SRB4</accession>
<dbReference type="PROSITE" id="PS50110">
    <property type="entry name" value="RESPONSE_REGULATORY"/>
    <property type="match status" value="1"/>
</dbReference>
<dbReference type="SMART" id="SM00267">
    <property type="entry name" value="GGDEF"/>
    <property type="match status" value="1"/>
</dbReference>
<dbReference type="GO" id="GO:0043709">
    <property type="term" value="P:cell adhesion involved in single-species biofilm formation"/>
    <property type="evidence" value="ECO:0007669"/>
    <property type="project" value="TreeGrafter"/>
</dbReference>
<dbReference type="InterPro" id="IPR050469">
    <property type="entry name" value="Diguanylate_Cyclase"/>
</dbReference>
<evidence type="ECO:0000313" key="5">
    <source>
        <dbReference type="EMBL" id="EFI33230.1"/>
    </source>
</evidence>
<dbReference type="GO" id="GO:1902201">
    <property type="term" value="P:negative regulation of bacterial-type flagellum-dependent cell motility"/>
    <property type="evidence" value="ECO:0007669"/>
    <property type="project" value="TreeGrafter"/>
</dbReference>